<dbReference type="PANTHER" id="PTHR31272:SF4">
    <property type="entry name" value="CYTOCHROME C-TYPE BIOGENESIS PROTEIN HI_1454-RELATED"/>
    <property type="match status" value="1"/>
</dbReference>
<comment type="caution">
    <text evidence="8">The sequence shown here is derived from an EMBL/GenBank/DDBJ whole genome shotgun (WGS) entry which is preliminary data.</text>
</comment>
<evidence type="ECO:0000313" key="9">
    <source>
        <dbReference type="Proteomes" id="UP000281771"/>
    </source>
</evidence>
<feature type="domain" description="Cytochrome C biogenesis protein transmembrane" evidence="7">
    <location>
        <begin position="6"/>
        <end position="225"/>
    </location>
</feature>
<evidence type="ECO:0000256" key="2">
    <source>
        <dbReference type="ARBA" id="ARBA00006143"/>
    </source>
</evidence>
<gene>
    <name evidence="8" type="ORF">EII38_07880</name>
</gene>
<keyword evidence="3 6" id="KW-0812">Transmembrane</keyword>
<feature type="transmembrane region" description="Helical" evidence="6">
    <location>
        <begin position="172"/>
        <end position="194"/>
    </location>
</feature>
<feature type="transmembrane region" description="Helical" evidence="6">
    <location>
        <begin position="89"/>
        <end position="108"/>
    </location>
</feature>
<evidence type="ECO:0000313" key="8">
    <source>
        <dbReference type="EMBL" id="RRD30517.1"/>
    </source>
</evidence>
<dbReference type="Proteomes" id="UP000281771">
    <property type="component" value="Unassembled WGS sequence"/>
</dbReference>
<comment type="similarity">
    <text evidence="2">Belongs to the DsbD family.</text>
</comment>
<keyword evidence="5 6" id="KW-0472">Membrane</keyword>
<dbReference type="InterPro" id="IPR051790">
    <property type="entry name" value="Cytochrome_c-biogenesis_DsbD"/>
</dbReference>
<evidence type="ECO:0000256" key="4">
    <source>
        <dbReference type="ARBA" id="ARBA00022989"/>
    </source>
</evidence>
<evidence type="ECO:0000259" key="7">
    <source>
        <dbReference type="Pfam" id="PF02683"/>
    </source>
</evidence>
<keyword evidence="9" id="KW-1185">Reference proteome</keyword>
<dbReference type="PANTHER" id="PTHR31272">
    <property type="entry name" value="CYTOCHROME C-TYPE BIOGENESIS PROTEIN HI_1454-RELATED"/>
    <property type="match status" value="1"/>
</dbReference>
<dbReference type="STRING" id="1123309.GCA_000377005_00637"/>
<reference evidence="8 9" key="1">
    <citation type="submission" date="2018-11" db="EMBL/GenBank/DDBJ databases">
        <title>Genomes From Bacteria Associated with the Canine Oral Cavity: a Test Case for Automated Genome-Based Taxonomic Assignment.</title>
        <authorList>
            <person name="Coil D.A."/>
            <person name="Jospin G."/>
            <person name="Darling A.E."/>
            <person name="Wallis C."/>
            <person name="Davis I.J."/>
            <person name="Harris S."/>
            <person name="Eisen J.A."/>
            <person name="Holcombe L.J."/>
            <person name="O'Flynn C."/>
        </authorList>
    </citation>
    <scope>NUCLEOTIDE SEQUENCE [LARGE SCALE GENOMIC DNA]</scope>
    <source>
        <strain evidence="8 9">OH4621_COT-116</strain>
    </source>
</reference>
<dbReference type="InterPro" id="IPR003834">
    <property type="entry name" value="Cyt_c_assmbl_TM_dom"/>
</dbReference>
<dbReference type="GO" id="GO:0017004">
    <property type="term" value="P:cytochrome complex assembly"/>
    <property type="evidence" value="ECO:0007669"/>
    <property type="project" value="InterPro"/>
</dbReference>
<keyword evidence="4 6" id="KW-1133">Transmembrane helix</keyword>
<feature type="transmembrane region" description="Helical" evidence="6">
    <location>
        <begin position="6"/>
        <end position="32"/>
    </location>
</feature>
<comment type="subcellular location">
    <subcellularLocation>
        <location evidence="1">Membrane</location>
        <topology evidence="1">Multi-pass membrane protein</topology>
    </subcellularLocation>
</comment>
<dbReference type="AlphaFoldDB" id="A0A3P1VA28"/>
<accession>A0A3P1VA28</accession>
<dbReference type="EMBL" id="RQZA01000007">
    <property type="protein sequence ID" value="RRD30517.1"/>
    <property type="molecule type" value="Genomic_DNA"/>
</dbReference>
<dbReference type="GO" id="GO:0016020">
    <property type="term" value="C:membrane"/>
    <property type="evidence" value="ECO:0007669"/>
    <property type="project" value="UniProtKB-SubCell"/>
</dbReference>
<feature type="transmembrane region" description="Helical" evidence="6">
    <location>
        <begin position="129"/>
        <end position="152"/>
    </location>
</feature>
<dbReference type="Pfam" id="PF02683">
    <property type="entry name" value="DsbD_TM"/>
    <property type="match status" value="1"/>
</dbReference>
<protein>
    <submittedName>
        <fullName evidence="8">Cytochrome c biogenesis protein CcdA</fullName>
    </submittedName>
</protein>
<feature type="transmembrane region" description="Helical" evidence="6">
    <location>
        <begin position="53"/>
        <end position="77"/>
    </location>
</feature>
<proteinExistence type="inferred from homology"/>
<evidence type="ECO:0000256" key="1">
    <source>
        <dbReference type="ARBA" id="ARBA00004141"/>
    </source>
</evidence>
<name>A0A3P1VA28_9STRE</name>
<sequence>MGISLVFLLTVFVAGLLSFFSPCIFPLLPVYLGILLGQDERYTTTLFGKKVNWYGLIKTLAFIAGLSTVFITLGYGVGFLGKVLYTDGFRYVMGVLIILLGIHQMEIINISKLQMQKSFSYKEKKGRGALFNAYLLGLTFSFGWTPCVGPVLSSVLGLAASGGDGALAGGVYMVFYTLGLALPFLLLALTSSVVMQGFNKLKPYIPLMKKIGGILIIFMGILVLTNSVNTITAFFENLFHS</sequence>
<feature type="transmembrane region" description="Helical" evidence="6">
    <location>
        <begin position="214"/>
        <end position="235"/>
    </location>
</feature>
<dbReference type="RefSeq" id="WP_018166564.1">
    <property type="nucleotide sequence ID" value="NZ_RQZA01000007.1"/>
</dbReference>
<evidence type="ECO:0000256" key="3">
    <source>
        <dbReference type="ARBA" id="ARBA00022692"/>
    </source>
</evidence>
<evidence type="ECO:0000256" key="5">
    <source>
        <dbReference type="ARBA" id="ARBA00023136"/>
    </source>
</evidence>
<organism evidence="8 9">
    <name type="scientific">Streptococcus minor</name>
    <dbReference type="NCBI Taxonomy" id="229549"/>
    <lineage>
        <taxon>Bacteria</taxon>
        <taxon>Bacillati</taxon>
        <taxon>Bacillota</taxon>
        <taxon>Bacilli</taxon>
        <taxon>Lactobacillales</taxon>
        <taxon>Streptococcaceae</taxon>
        <taxon>Streptococcus</taxon>
    </lineage>
</organism>
<evidence type="ECO:0000256" key="6">
    <source>
        <dbReference type="SAM" id="Phobius"/>
    </source>
</evidence>